<accession>A0A2D4M3P9</accession>
<name>A0A2D4M3P9_9SAUR</name>
<protein>
    <submittedName>
        <fullName evidence="1">Uncharacterized protein</fullName>
    </submittedName>
</protein>
<evidence type="ECO:0000313" key="1">
    <source>
        <dbReference type="EMBL" id="LAB27977.1"/>
    </source>
</evidence>
<proteinExistence type="predicted"/>
<reference evidence="1" key="2">
    <citation type="submission" date="2017-11" db="EMBL/GenBank/DDBJ databases">
        <title>Coralsnake Venomics: Analyses of Venom Gland Transcriptomes and Proteomes of Six Brazilian Taxa.</title>
        <authorList>
            <person name="Aird S.D."/>
            <person name="Jorge da Silva N."/>
            <person name="Qiu L."/>
            <person name="Villar-Briones A."/>
            <person name="Aparecida-Saddi V."/>
            <person name="Campos-Telles M.P."/>
            <person name="Grau M."/>
            <person name="Mikheyev A.S."/>
        </authorList>
    </citation>
    <scope>NUCLEOTIDE SEQUENCE</scope>
    <source>
        <tissue evidence="1">Venom_gland</tissue>
    </source>
</reference>
<dbReference type="EMBL" id="IACM01069379">
    <property type="protein sequence ID" value="LAB27977.1"/>
    <property type="molecule type" value="Transcribed_RNA"/>
</dbReference>
<reference evidence="1" key="1">
    <citation type="submission" date="2017-07" db="EMBL/GenBank/DDBJ databases">
        <authorList>
            <person name="Mikheyev A."/>
            <person name="Grau M."/>
        </authorList>
    </citation>
    <scope>NUCLEOTIDE SEQUENCE</scope>
    <source>
        <tissue evidence="1">Venom_gland</tissue>
    </source>
</reference>
<organism evidence="1">
    <name type="scientific">Micrurus spixii</name>
    <name type="common">Amazon coral snake</name>
    <dbReference type="NCBI Taxonomy" id="129469"/>
    <lineage>
        <taxon>Eukaryota</taxon>
        <taxon>Metazoa</taxon>
        <taxon>Chordata</taxon>
        <taxon>Craniata</taxon>
        <taxon>Vertebrata</taxon>
        <taxon>Euteleostomi</taxon>
        <taxon>Lepidosauria</taxon>
        <taxon>Squamata</taxon>
        <taxon>Bifurcata</taxon>
        <taxon>Unidentata</taxon>
        <taxon>Episquamata</taxon>
        <taxon>Toxicofera</taxon>
        <taxon>Serpentes</taxon>
        <taxon>Colubroidea</taxon>
        <taxon>Elapidae</taxon>
        <taxon>Elapinae</taxon>
        <taxon>Micrurus</taxon>
    </lineage>
</organism>
<sequence length="102" mass="11568">MDDRQENSPPHFPAACQKASIPNAEVLEWRLFAEREENGEGEFSCLPFFPQSVLSLRKSSFRPYRNGPVERQGCPWGIAFSGQPLKKRPGGEARHMGYSFQP</sequence>
<dbReference type="AlphaFoldDB" id="A0A2D4M3P9"/>